<feature type="chain" id="PRO_5039927625" description="BPTI/Kunitz inhibitor domain-containing protein" evidence="1">
    <location>
        <begin position="24"/>
        <end position="88"/>
    </location>
</feature>
<organism evidence="3 4">
    <name type="scientific">Polypedilum vanderplanki</name>
    <name type="common">Sleeping chironomid midge</name>
    <dbReference type="NCBI Taxonomy" id="319348"/>
    <lineage>
        <taxon>Eukaryota</taxon>
        <taxon>Metazoa</taxon>
        <taxon>Ecdysozoa</taxon>
        <taxon>Arthropoda</taxon>
        <taxon>Hexapoda</taxon>
        <taxon>Insecta</taxon>
        <taxon>Pterygota</taxon>
        <taxon>Neoptera</taxon>
        <taxon>Endopterygota</taxon>
        <taxon>Diptera</taxon>
        <taxon>Nematocera</taxon>
        <taxon>Chironomoidea</taxon>
        <taxon>Chironomidae</taxon>
        <taxon>Chironominae</taxon>
        <taxon>Polypedilum</taxon>
        <taxon>Polypedilum</taxon>
    </lineage>
</organism>
<dbReference type="Gene3D" id="4.10.410.10">
    <property type="entry name" value="Pancreatic trypsin inhibitor Kunitz domain"/>
    <property type="match status" value="1"/>
</dbReference>
<feature type="domain" description="BPTI/Kunitz inhibitor" evidence="2">
    <location>
        <begin position="35"/>
        <end position="84"/>
    </location>
</feature>
<dbReference type="GO" id="GO:0004867">
    <property type="term" value="F:serine-type endopeptidase inhibitor activity"/>
    <property type="evidence" value="ECO:0007669"/>
    <property type="project" value="InterPro"/>
</dbReference>
<comment type="caution">
    <text evidence="3">The sequence shown here is derived from an EMBL/GenBank/DDBJ whole genome shotgun (WGS) entry which is preliminary data.</text>
</comment>
<dbReference type="SUPFAM" id="SSF57362">
    <property type="entry name" value="BPTI-like"/>
    <property type="match status" value="1"/>
</dbReference>
<evidence type="ECO:0000256" key="1">
    <source>
        <dbReference type="SAM" id="SignalP"/>
    </source>
</evidence>
<evidence type="ECO:0000313" key="3">
    <source>
        <dbReference type="EMBL" id="KAG5669443.1"/>
    </source>
</evidence>
<name>A0A9J6BIR4_POLVA</name>
<feature type="signal peptide" evidence="1">
    <location>
        <begin position="1"/>
        <end position="23"/>
    </location>
</feature>
<evidence type="ECO:0000313" key="4">
    <source>
        <dbReference type="Proteomes" id="UP001107558"/>
    </source>
</evidence>
<accession>A0A9J6BIR4</accession>
<dbReference type="PROSITE" id="PS50279">
    <property type="entry name" value="BPTI_KUNITZ_2"/>
    <property type="match status" value="1"/>
</dbReference>
<keyword evidence="1" id="KW-0732">Signal</keyword>
<dbReference type="EMBL" id="JADBJN010000004">
    <property type="protein sequence ID" value="KAG5669443.1"/>
    <property type="molecule type" value="Genomic_DNA"/>
</dbReference>
<dbReference type="InterPro" id="IPR036880">
    <property type="entry name" value="Kunitz_BPTI_sf"/>
</dbReference>
<dbReference type="AlphaFoldDB" id="A0A9J6BIR4"/>
<proteinExistence type="predicted"/>
<evidence type="ECO:0000259" key="2">
    <source>
        <dbReference type="PROSITE" id="PS50279"/>
    </source>
</evidence>
<sequence>MKFLGIFVVTLIFLLVNFDFTNGGAPIVSGQIDRCLFPFNRGAGVLGSTRYFFNLTSRACEEFTYLGGTLTNIFITKTLCLTQCAAYL</sequence>
<dbReference type="InterPro" id="IPR002223">
    <property type="entry name" value="Kunitz_BPTI"/>
</dbReference>
<reference evidence="3" key="1">
    <citation type="submission" date="2021-03" db="EMBL/GenBank/DDBJ databases">
        <title>Chromosome level genome of the anhydrobiotic midge Polypedilum vanderplanki.</title>
        <authorList>
            <person name="Yoshida Y."/>
            <person name="Kikawada T."/>
            <person name="Gusev O."/>
        </authorList>
    </citation>
    <scope>NUCLEOTIDE SEQUENCE</scope>
    <source>
        <strain evidence="3">NIAS01</strain>
        <tissue evidence="3">Whole body or cell culture</tissue>
    </source>
</reference>
<dbReference type="Pfam" id="PF00014">
    <property type="entry name" value="Kunitz_BPTI"/>
    <property type="match status" value="1"/>
</dbReference>
<dbReference type="Proteomes" id="UP001107558">
    <property type="component" value="Chromosome 4"/>
</dbReference>
<protein>
    <recommendedName>
        <fullName evidence="2">BPTI/Kunitz inhibitor domain-containing protein</fullName>
    </recommendedName>
</protein>
<gene>
    <name evidence="3" type="ORF">PVAND_017330</name>
</gene>
<dbReference type="SMART" id="SM00131">
    <property type="entry name" value="KU"/>
    <property type="match status" value="1"/>
</dbReference>
<keyword evidence="4" id="KW-1185">Reference proteome</keyword>